<dbReference type="PRINTS" id="PR01021">
    <property type="entry name" value="OMPADOMAIN"/>
</dbReference>
<dbReference type="PANTHER" id="PTHR30329">
    <property type="entry name" value="STATOR ELEMENT OF FLAGELLAR MOTOR COMPLEX"/>
    <property type="match status" value="1"/>
</dbReference>
<comment type="subcellular location">
    <subcellularLocation>
        <location evidence="1">Cell outer membrane</location>
    </subcellularLocation>
</comment>
<evidence type="ECO:0000256" key="3">
    <source>
        <dbReference type="ARBA" id="ARBA00023237"/>
    </source>
</evidence>
<dbReference type="RefSeq" id="WP_281760759.1">
    <property type="nucleotide sequence ID" value="NZ_AP026709.1"/>
</dbReference>
<dbReference type="PANTHER" id="PTHR30329:SF21">
    <property type="entry name" value="LIPOPROTEIN YIAD-RELATED"/>
    <property type="match status" value="1"/>
</dbReference>
<keyword evidence="2 4" id="KW-0472">Membrane</keyword>
<reference evidence="7 8" key="1">
    <citation type="submission" date="2022-08" db="EMBL/GenBank/DDBJ databases">
        <title>Genome Sequence of the sulphate-reducing bacterium, Pseudodesulfovibrio sp. SYK.</title>
        <authorList>
            <person name="Kondo R."/>
            <person name="Kataoka T."/>
        </authorList>
    </citation>
    <scope>NUCLEOTIDE SEQUENCE [LARGE SCALE GENOMIC DNA]</scope>
    <source>
        <strain evidence="7 8">SYK</strain>
    </source>
</reference>
<evidence type="ECO:0000313" key="7">
    <source>
        <dbReference type="EMBL" id="BDQ38256.1"/>
    </source>
</evidence>
<dbReference type="Pfam" id="PF00691">
    <property type="entry name" value="OmpA"/>
    <property type="match status" value="1"/>
</dbReference>
<evidence type="ECO:0000256" key="2">
    <source>
        <dbReference type="ARBA" id="ARBA00023136"/>
    </source>
</evidence>
<evidence type="ECO:0000256" key="1">
    <source>
        <dbReference type="ARBA" id="ARBA00004442"/>
    </source>
</evidence>
<dbReference type="InterPro" id="IPR006664">
    <property type="entry name" value="OMP_bac"/>
</dbReference>
<dbReference type="PROSITE" id="PS51257">
    <property type="entry name" value="PROKAR_LIPOPROTEIN"/>
    <property type="match status" value="1"/>
</dbReference>
<sequence>MKKITLLIFSLLLLVGCGQKVVLLPDLDGHVGQVTVTAHSGETVTLNQANQTVSGKDDVYTMSESEVQSAFSEALAAQPEPTTRFLLYFFSDSTKLKAESETMLSEIMESYRTRSSTDVSIIGHTDTVGEKQYNYDLSLRRALSIKKKLMKDGMPADVIQTTSHGETNPLIPTPDGKREPKNRRVEVLVR</sequence>
<evidence type="ECO:0000256" key="4">
    <source>
        <dbReference type="PROSITE-ProRule" id="PRU00473"/>
    </source>
</evidence>
<protein>
    <recommendedName>
        <fullName evidence="6">OmpA-like domain-containing protein</fullName>
    </recommendedName>
</protein>
<dbReference type="PROSITE" id="PS51123">
    <property type="entry name" value="OMPA_2"/>
    <property type="match status" value="1"/>
</dbReference>
<dbReference type="InterPro" id="IPR006665">
    <property type="entry name" value="OmpA-like"/>
</dbReference>
<evidence type="ECO:0000259" key="6">
    <source>
        <dbReference type="PROSITE" id="PS51123"/>
    </source>
</evidence>
<dbReference type="Gene3D" id="3.30.1330.60">
    <property type="entry name" value="OmpA-like domain"/>
    <property type="match status" value="1"/>
</dbReference>
<dbReference type="CDD" id="cd07185">
    <property type="entry name" value="OmpA_C-like"/>
    <property type="match status" value="1"/>
</dbReference>
<feature type="compositionally biased region" description="Basic and acidic residues" evidence="5">
    <location>
        <begin position="175"/>
        <end position="190"/>
    </location>
</feature>
<proteinExistence type="predicted"/>
<dbReference type="SUPFAM" id="SSF103088">
    <property type="entry name" value="OmpA-like"/>
    <property type="match status" value="1"/>
</dbReference>
<accession>A0ABN6S8V0</accession>
<dbReference type="Proteomes" id="UP001317742">
    <property type="component" value="Chromosome"/>
</dbReference>
<keyword evidence="3" id="KW-0998">Cell outer membrane</keyword>
<feature type="region of interest" description="Disordered" evidence="5">
    <location>
        <begin position="159"/>
        <end position="190"/>
    </location>
</feature>
<gene>
    <name evidence="7" type="ORF">SYK_26160</name>
</gene>
<dbReference type="InterPro" id="IPR050330">
    <property type="entry name" value="Bact_OuterMem_StrucFunc"/>
</dbReference>
<dbReference type="InterPro" id="IPR036737">
    <property type="entry name" value="OmpA-like_sf"/>
</dbReference>
<feature type="domain" description="OmpA-like" evidence="6">
    <location>
        <begin position="76"/>
        <end position="190"/>
    </location>
</feature>
<organism evidence="7 8">
    <name type="scientific">Pseudodesulfovibrio nedwellii</name>
    <dbReference type="NCBI Taxonomy" id="2973072"/>
    <lineage>
        <taxon>Bacteria</taxon>
        <taxon>Pseudomonadati</taxon>
        <taxon>Thermodesulfobacteriota</taxon>
        <taxon>Desulfovibrionia</taxon>
        <taxon>Desulfovibrionales</taxon>
        <taxon>Desulfovibrionaceae</taxon>
    </lineage>
</organism>
<dbReference type="EMBL" id="AP026709">
    <property type="protein sequence ID" value="BDQ38256.1"/>
    <property type="molecule type" value="Genomic_DNA"/>
</dbReference>
<evidence type="ECO:0000256" key="5">
    <source>
        <dbReference type="SAM" id="MobiDB-lite"/>
    </source>
</evidence>
<evidence type="ECO:0000313" key="8">
    <source>
        <dbReference type="Proteomes" id="UP001317742"/>
    </source>
</evidence>
<keyword evidence="8" id="KW-1185">Reference proteome</keyword>
<name>A0ABN6S8V0_9BACT</name>